<evidence type="ECO:0000313" key="9">
    <source>
        <dbReference type="EMBL" id="GEO90217.1"/>
    </source>
</evidence>
<evidence type="ECO:0000256" key="7">
    <source>
        <dbReference type="ARBA" id="ARBA00023136"/>
    </source>
</evidence>
<name>A0A512HXN5_9ACTN</name>
<sequence length="346" mass="35300">MSANRTASETVRAVRLRGARRARLIVAGLAIALVALFAGSLAFGDPVYSPADVWRVLTGQFVPGASFIVGELRLPRSVLAVVAGACFGLAGVTFQTMLRNPLASPDIIGITNGANAAALFAIVVLGASGLVVSLGAVVAGVATAALIYALASSGAAVGARLILVGIGIAAMLNSVTAYLLVYANEFDLQRAMRWLNGSLNLATWDGVALVAVPFVVLAPALLLLSRRLSLLRLGEDLAAGLGVPIEPTRRLLVLVAVGLAAFATAATGPILFVAFMAGPIATRLVGHRGSPMVPSALVGALLVLAADLLGQYAFGTRYPVGVVTGALGAPFLIYLLIRTQRTGGSL</sequence>
<evidence type="ECO:0000256" key="5">
    <source>
        <dbReference type="ARBA" id="ARBA00022692"/>
    </source>
</evidence>
<organism evidence="9 10">
    <name type="scientific">Aeromicrobium flavum</name>
    <dbReference type="NCBI Taxonomy" id="416568"/>
    <lineage>
        <taxon>Bacteria</taxon>
        <taxon>Bacillati</taxon>
        <taxon>Actinomycetota</taxon>
        <taxon>Actinomycetes</taxon>
        <taxon>Propionibacteriales</taxon>
        <taxon>Nocardioidaceae</taxon>
        <taxon>Aeromicrobium</taxon>
    </lineage>
</organism>
<dbReference type="CDD" id="cd06550">
    <property type="entry name" value="TM_ABC_iron-siderophores_like"/>
    <property type="match status" value="1"/>
</dbReference>
<dbReference type="EMBL" id="BJZQ01000015">
    <property type="protein sequence ID" value="GEO90217.1"/>
    <property type="molecule type" value="Genomic_DNA"/>
</dbReference>
<feature type="transmembrane region" description="Helical" evidence="8">
    <location>
        <begin position="161"/>
        <end position="181"/>
    </location>
</feature>
<keyword evidence="3" id="KW-0813">Transport</keyword>
<dbReference type="PANTHER" id="PTHR30472:SF24">
    <property type="entry name" value="FERRIC ENTEROBACTIN TRANSPORT SYSTEM PERMEASE PROTEIN FEPG"/>
    <property type="match status" value="1"/>
</dbReference>
<comment type="similarity">
    <text evidence="2">Belongs to the binding-protein-dependent transport system permease family. FecCD subfamily.</text>
</comment>
<feature type="transmembrane region" description="Helical" evidence="8">
    <location>
        <begin position="289"/>
        <end position="306"/>
    </location>
</feature>
<dbReference type="PANTHER" id="PTHR30472">
    <property type="entry name" value="FERRIC ENTEROBACTIN TRANSPORT SYSTEM PERMEASE PROTEIN"/>
    <property type="match status" value="1"/>
</dbReference>
<feature type="transmembrane region" description="Helical" evidence="8">
    <location>
        <begin position="77"/>
        <end position="98"/>
    </location>
</feature>
<dbReference type="GO" id="GO:0005886">
    <property type="term" value="C:plasma membrane"/>
    <property type="evidence" value="ECO:0007669"/>
    <property type="project" value="UniProtKB-SubCell"/>
</dbReference>
<dbReference type="RefSeq" id="WP_146828081.1">
    <property type="nucleotide sequence ID" value="NZ_BAAAYQ010000005.1"/>
</dbReference>
<dbReference type="OrthoDB" id="4455417at2"/>
<dbReference type="Proteomes" id="UP000321769">
    <property type="component" value="Unassembled WGS sequence"/>
</dbReference>
<accession>A0A512HXN5</accession>
<proteinExistence type="inferred from homology"/>
<feature type="transmembrane region" description="Helical" evidence="8">
    <location>
        <begin position="201"/>
        <end position="224"/>
    </location>
</feature>
<dbReference type="SUPFAM" id="SSF81345">
    <property type="entry name" value="ABC transporter involved in vitamin B12 uptake, BtuC"/>
    <property type="match status" value="1"/>
</dbReference>
<dbReference type="AlphaFoldDB" id="A0A512HXN5"/>
<keyword evidence="10" id="KW-1185">Reference proteome</keyword>
<dbReference type="GO" id="GO:0033214">
    <property type="term" value="P:siderophore-iron import into cell"/>
    <property type="evidence" value="ECO:0007669"/>
    <property type="project" value="TreeGrafter"/>
</dbReference>
<dbReference type="Gene3D" id="1.10.3470.10">
    <property type="entry name" value="ABC transporter involved in vitamin B12 uptake, BtuC"/>
    <property type="match status" value="1"/>
</dbReference>
<feature type="transmembrane region" description="Helical" evidence="8">
    <location>
        <begin position="251"/>
        <end position="277"/>
    </location>
</feature>
<feature type="transmembrane region" description="Helical" evidence="8">
    <location>
        <begin position="21"/>
        <end position="41"/>
    </location>
</feature>
<evidence type="ECO:0000313" key="10">
    <source>
        <dbReference type="Proteomes" id="UP000321769"/>
    </source>
</evidence>
<comment type="caution">
    <text evidence="9">The sequence shown here is derived from an EMBL/GenBank/DDBJ whole genome shotgun (WGS) entry which is preliminary data.</text>
</comment>
<evidence type="ECO:0000256" key="8">
    <source>
        <dbReference type="SAM" id="Phobius"/>
    </source>
</evidence>
<feature type="transmembrane region" description="Helical" evidence="8">
    <location>
        <begin position="53"/>
        <end position="70"/>
    </location>
</feature>
<gene>
    <name evidence="9" type="ORF">AFL01nite_25440</name>
</gene>
<evidence type="ECO:0000256" key="4">
    <source>
        <dbReference type="ARBA" id="ARBA00022475"/>
    </source>
</evidence>
<dbReference type="Pfam" id="PF01032">
    <property type="entry name" value="FecCD"/>
    <property type="match status" value="1"/>
</dbReference>
<feature type="transmembrane region" description="Helical" evidence="8">
    <location>
        <begin position="318"/>
        <end position="337"/>
    </location>
</feature>
<dbReference type="InterPro" id="IPR000522">
    <property type="entry name" value="ABC_transptr_permease_BtuC"/>
</dbReference>
<evidence type="ECO:0000256" key="6">
    <source>
        <dbReference type="ARBA" id="ARBA00022989"/>
    </source>
</evidence>
<dbReference type="GO" id="GO:0022857">
    <property type="term" value="F:transmembrane transporter activity"/>
    <property type="evidence" value="ECO:0007669"/>
    <property type="project" value="InterPro"/>
</dbReference>
<reference evidence="9 10" key="1">
    <citation type="submission" date="2019-07" db="EMBL/GenBank/DDBJ databases">
        <title>Whole genome shotgun sequence of Aeromicrobium flavum NBRC 107625.</title>
        <authorList>
            <person name="Hosoyama A."/>
            <person name="Uohara A."/>
            <person name="Ohji S."/>
            <person name="Ichikawa N."/>
        </authorList>
    </citation>
    <scope>NUCLEOTIDE SEQUENCE [LARGE SCALE GENOMIC DNA]</scope>
    <source>
        <strain evidence="9 10">NBRC 107625</strain>
    </source>
</reference>
<keyword evidence="4" id="KW-1003">Cell membrane</keyword>
<keyword evidence="7 8" id="KW-0472">Membrane</keyword>
<keyword evidence="5 8" id="KW-0812">Transmembrane</keyword>
<evidence type="ECO:0000256" key="3">
    <source>
        <dbReference type="ARBA" id="ARBA00022448"/>
    </source>
</evidence>
<feature type="transmembrane region" description="Helical" evidence="8">
    <location>
        <begin position="118"/>
        <end position="149"/>
    </location>
</feature>
<comment type="subcellular location">
    <subcellularLocation>
        <location evidence="1">Cell membrane</location>
        <topology evidence="1">Multi-pass membrane protein</topology>
    </subcellularLocation>
</comment>
<keyword evidence="6 8" id="KW-1133">Transmembrane helix</keyword>
<evidence type="ECO:0000256" key="1">
    <source>
        <dbReference type="ARBA" id="ARBA00004651"/>
    </source>
</evidence>
<protein>
    <submittedName>
        <fullName evidence="9">ABC transporter permease</fullName>
    </submittedName>
</protein>
<evidence type="ECO:0000256" key="2">
    <source>
        <dbReference type="ARBA" id="ARBA00007935"/>
    </source>
</evidence>
<dbReference type="InterPro" id="IPR037294">
    <property type="entry name" value="ABC_BtuC-like"/>
</dbReference>